<gene>
    <name evidence="2" type="ORF">CYCCA115_LOCUS27</name>
</gene>
<comment type="caution">
    <text evidence="2">The sequence shown here is derived from an EMBL/GenBank/DDBJ whole genome shotgun (WGS) entry which is preliminary data.</text>
</comment>
<organism evidence="2 3">
    <name type="scientific">Cylindrotheca closterium</name>
    <dbReference type="NCBI Taxonomy" id="2856"/>
    <lineage>
        <taxon>Eukaryota</taxon>
        <taxon>Sar</taxon>
        <taxon>Stramenopiles</taxon>
        <taxon>Ochrophyta</taxon>
        <taxon>Bacillariophyta</taxon>
        <taxon>Bacillariophyceae</taxon>
        <taxon>Bacillariophycidae</taxon>
        <taxon>Bacillariales</taxon>
        <taxon>Bacillariaceae</taxon>
        <taxon>Cylindrotheca</taxon>
    </lineage>
</organism>
<reference evidence="2" key="1">
    <citation type="submission" date="2023-08" db="EMBL/GenBank/DDBJ databases">
        <authorList>
            <person name="Audoor S."/>
            <person name="Bilcke G."/>
        </authorList>
    </citation>
    <scope>NUCLEOTIDE SEQUENCE</scope>
</reference>
<feature type="compositionally biased region" description="Polar residues" evidence="1">
    <location>
        <begin position="405"/>
        <end position="423"/>
    </location>
</feature>
<dbReference type="Proteomes" id="UP001295423">
    <property type="component" value="Unassembled WGS sequence"/>
</dbReference>
<feature type="region of interest" description="Disordered" evidence="1">
    <location>
        <begin position="1"/>
        <end position="256"/>
    </location>
</feature>
<feature type="compositionally biased region" description="Low complexity" evidence="1">
    <location>
        <begin position="224"/>
        <end position="233"/>
    </location>
</feature>
<sequence>MSDVEYYKKMMRQGDTTDYTSGEFLGEQGASHRTKSPSSMSKKWTKTKEHVNTDWLGASPGKARKSYTVKAIVKPSVHVSDDEEEEETKVEAAPTPAPVPKEEDKPAEEAASPPSPTPAVAEAKKEEEEEVDPAVAKYKAMLRAGDSSTDYSTNEFLGDQAQSHRTSTTKKKWGKPIERSNDDWLSASPGKARKSYTVKAVKKAVHHDSEDEKEKETEPVQSSPVKTTTAPVTEPEPEKEEDKAPSSPVKAAPEEVDPAIAKYKAMLRAGDSSTDYSTNEFLGDQAQSHRTSKSPKKWGKPIERSNDDWLGPSPGSRKSYTIKKVHHVPPPDVHYTDEEEEEKPKKEESPKKEEPAAEPAPKEDDVSSPVAEQESAAEPTPQPDEKKEEVDPSIAKYKAMLRAGDSSTDYSTNEFLGDQAQSHRTSKSPKKWGKPIERSNDDWLGPSPGSRKSYTIKSKSTPKPTHNDDDNDEPKQVSPAKHVSDIKPPQLHDEDEEPAKEPEVVDPSIAKYKAMMHRDEGNDYATNEFLGEQGQAHRAAKSPKKKHAGKPIEKSNDHWMGSGGTARKSYTIKGSSTSSSKPPFSPASPVTTTKTRASFSSMASPTIASQRMTPSFDHASPVSAKERMGTRASFSHAMTSMQSPKVTSPRGSLTHESPVSEKERMAGRASFSNAFAKFRSSDTTVPAAFAHSIASPVKRNFHVPKEAVEREKEAHRHDDEHHEPTIKEGEELATAEGVSEVHEDHKEEFEEALQMLQKIFNRLDDREPSWKQMDAVIKKIRKATNQGADIKAILSYSISSLQHIAGLLYDEDQTDTDDVVEKLIDLNMQI</sequence>
<feature type="compositionally biased region" description="Basic residues" evidence="1">
    <location>
        <begin position="424"/>
        <end position="433"/>
    </location>
</feature>
<evidence type="ECO:0000256" key="1">
    <source>
        <dbReference type="SAM" id="MobiDB-lite"/>
    </source>
</evidence>
<feature type="compositionally biased region" description="Polar residues" evidence="1">
    <location>
        <begin position="590"/>
        <end position="613"/>
    </location>
</feature>
<feature type="compositionally biased region" description="Polar residues" evidence="1">
    <location>
        <begin position="271"/>
        <end position="289"/>
    </location>
</feature>
<feature type="compositionally biased region" description="Basic and acidic residues" evidence="1">
    <location>
        <begin position="342"/>
        <end position="365"/>
    </location>
</feature>
<feature type="compositionally biased region" description="Polar residues" evidence="1">
    <location>
        <begin position="632"/>
        <end position="657"/>
    </location>
</feature>
<feature type="compositionally biased region" description="Polar residues" evidence="1">
    <location>
        <begin position="146"/>
        <end position="166"/>
    </location>
</feature>
<dbReference type="AlphaFoldDB" id="A0AAD2FET2"/>
<feature type="compositionally biased region" description="Basic residues" evidence="1">
    <location>
        <begin position="538"/>
        <end position="549"/>
    </location>
</feature>
<feature type="compositionally biased region" description="Basic residues" evidence="1">
    <location>
        <begin position="191"/>
        <end position="205"/>
    </location>
</feature>
<proteinExistence type="predicted"/>
<feature type="compositionally biased region" description="Basic and acidic residues" evidence="1">
    <location>
        <begin position="206"/>
        <end position="218"/>
    </location>
</feature>
<accession>A0AAD2FET2</accession>
<evidence type="ECO:0000313" key="3">
    <source>
        <dbReference type="Proteomes" id="UP001295423"/>
    </source>
</evidence>
<name>A0AAD2FET2_9STRA</name>
<feature type="compositionally biased region" description="Basic residues" evidence="1">
    <location>
        <begin position="290"/>
        <end position="299"/>
    </location>
</feature>
<evidence type="ECO:0000313" key="2">
    <source>
        <dbReference type="EMBL" id="CAJ1889173.1"/>
    </source>
</evidence>
<feature type="compositionally biased region" description="Polar residues" evidence="1">
    <location>
        <begin position="450"/>
        <end position="464"/>
    </location>
</feature>
<feature type="region of interest" description="Disordered" evidence="1">
    <location>
        <begin position="270"/>
        <end position="666"/>
    </location>
</feature>
<dbReference type="EMBL" id="CAKOGP040000001">
    <property type="protein sequence ID" value="CAJ1889173.1"/>
    <property type="molecule type" value="Genomic_DNA"/>
</dbReference>
<protein>
    <submittedName>
        <fullName evidence="2">Uncharacterized protein</fullName>
    </submittedName>
</protein>
<keyword evidence="3" id="KW-1185">Reference proteome</keyword>